<evidence type="ECO:0000313" key="2">
    <source>
        <dbReference type="EMBL" id="MBB4933297.1"/>
    </source>
</evidence>
<comment type="caution">
    <text evidence="2">The sequence shown here is derived from an EMBL/GenBank/DDBJ whole genome shotgun (WGS) entry which is preliminary data.</text>
</comment>
<accession>A0A7W7W3Q7</accession>
<dbReference type="AlphaFoldDB" id="A0A7W7W3Q7"/>
<keyword evidence="3" id="KW-1185">Reference proteome</keyword>
<gene>
    <name evidence="2" type="ORF">F4561_004117</name>
</gene>
<evidence type="ECO:0000313" key="3">
    <source>
        <dbReference type="Proteomes" id="UP000523007"/>
    </source>
</evidence>
<dbReference type="RefSeq" id="WP_184580928.1">
    <property type="nucleotide sequence ID" value="NZ_JACHJT010000001.1"/>
</dbReference>
<name>A0A7W7W3Q7_9ACTN</name>
<organism evidence="2 3">
    <name type="scientific">Lipingzhangella halophila</name>
    <dbReference type="NCBI Taxonomy" id="1783352"/>
    <lineage>
        <taxon>Bacteria</taxon>
        <taxon>Bacillati</taxon>
        <taxon>Actinomycetota</taxon>
        <taxon>Actinomycetes</taxon>
        <taxon>Streptosporangiales</taxon>
        <taxon>Nocardiopsidaceae</taxon>
        <taxon>Lipingzhangella</taxon>
    </lineage>
</organism>
<dbReference type="EMBL" id="JACHJT010000001">
    <property type="protein sequence ID" value="MBB4933297.1"/>
    <property type="molecule type" value="Genomic_DNA"/>
</dbReference>
<feature type="region of interest" description="Disordered" evidence="1">
    <location>
        <begin position="585"/>
        <end position="607"/>
    </location>
</feature>
<dbReference type="Proteomes" id="UP000523007">
    <property type="component" value="Unassembled WGS sequence"/>
</dbReference>
<evidence type="ECO:0000256" key="1">
    <source>
        <dbReference type="SAM" id="MobiDB-lite"/>
    </source>
</evidence>
<proteinExistence type="predicted"/>
<evidence type="ECO:0008006" key="4">
    <source>
        <dbReference type="Google" id="ProtNLM"/>
    </source>
</evidence>
<protein>
    <recommendedName>
        <fullName evidence="4">CRISPR-associated protein Csx10</fullName>
    </recommendedName>
</protein>
<feature type="compositionally biased region" description="Basic and acidic residues" evidence="1">
    <location>
        <begin position="598"/>
        <end position="607"/>
    </location>
</feature>
<sequence>MSIVTGYLPLRLLFTDTAVLRTGFNPLHVTSEPYVPGRALRGMVAAALARRGHHDLVDTWVARGEQVRFTPALPRLEDRAVSGAPLAAFPTPAALHVTKPENGEASPFIVDTLAGSGTSHATKRLGGFVAPTLEHSVEVATTTEQYLGRSRGGRNPQGVPYLTTMLDAGQVFETRWQLRADTRDDLSRLARQVIAVLAETDGTLVLGTGGTRAHGGGVRITLTPETDPEHPVVPDRLYPSRAWPEGECRDLVLLGPALITDEHGETRPQALGPAVTDLVERTLGPDTAQVAGVVVDRCRVENYHRRYTSPMAARWAAAPGAVVRLRSLRHITSEQVRALEAQPVGGRAADGCGCFVLRPLPEAGRRHPERISCRPAEHPAGQQNREDALGTAPAAVSLPEGNSIPLPSGWPPTTIDDAPEEVVALFRNLLAGAAAEPVRAHARALAERAALGDLPTPSLLGRLREVATLPGTPTHTLAALHSTVDGFAPHAHKAVSKPMIPHSEGRVSLTTWLEKAAGNPVTWWRRHGPDDSTLANALARVDITRSSEDRSPLTAAARAWLTSTDTAAELTRLLITTWLTEAARRKRADAETDGAPRAGHDNEGGHA</sequence>
<reference evidence="2 3" key="1">
    <citation type="submission" date="2020-08" db="EMBL/GenBank/DDBJ databases">
        <title>Sequencing the genomes of 1000 actinobacteria strains.</title>
        <authorList>
            <person name="Klenk H.-P."/>
        </authorList>
    </citation>
    <scope>NUCLEOTIDE SEQUENCE [LARGE SCALE GENOMIC DNA]</scope>
    <source>
        <strain evidence="2 3">DSM 102030</strain>
    </source>
</reference>